<evidence type="ECO:0000313" key="1">
    <source>
        <dbReference type="EMBL" id="KAA3803039.1"/>
    </source>
</evidence>
<evidence type="ECO:0000313" key="4">
    <source>
        <dbReference type="Proteomes" id="UP000266492"/>
    </source>
</evidence>
<gene>
    <name evidence="3" type="ORF">DWX70_20960</name>
    <name evidence="1" type="ORF">F3F51_17245</name>
    <name evidence="2" type="ORF">PO240_14220</name>
</gene>
<reference evidence="3 4" key="1">
    <citation type="submission" date="2018-08" db="EMBL/GenBank/DDBJ databases">
        <title>A genome reference for cultivated species of the human gut microbiota.</title>
        <authorList>
            <person name="Zou Y."/>
            <person name="Xue W."/>
            <person name="Luo G."/>
        </authorList>
    </citation>
    <scope>NUCLEOTIDE SEQUENCE [LARGE SCALE GENOMIC DNA]</scope>
    <source>
        <strain evidence="3 4">AF20-9LB</strain>
    </source>
</reference>
<protein>
    <submittedName>
        <fullName evidence="3">FAD-dependent oxidoreductase</fullName>
    </submittedName>
</protein>
<dbReference type="GO" id="GO:0050660">
    <property type="term" value="F:flavin adenine dinucleotide binding"/>
    <property type="evidence" value="ECO:0007669"/>
    <property type="project" value="TreeGrafter"/>
</dbReference>
<evidence type="ECO:0000313" key="2">
    <source>
        <dbReference type="EMBL" id="MDC2409032.1"/>
    </source>
</evidence>
<dbReference type="Proteomes" id="UP000266492">
    <property type="component" value="Unassembled WGS sequence"/>
</dbReference>
<dbReference type="Proteomes" id="UP001214017">
    <property type="component" value="Unassembled WGS sequence"/>
</dbReference>
<dbReference type="InterPro" id="IPR036188">
    <property type="entry name" value="FAD/NAD-bd_sf"/>
</dbReference>
<dbReference type="PANTHER" id="PTHR21197:SF0">
    <property type="entry name" value="UDP-GALACTOPYRANOSE MUTASE"/>
    <property type="match status" value="1"/>
</dbReference>
<dbReference type="KEGG" id="boa:Bovatus_04905"/>
<dbReference type="Proteomes" id="UP000460135">
    <property type="component" value="Unassembled WGS sequence"/>
</dbReference>
<organism evidence="3 4">
    <name type="scientific">Bacteroides ovatus</name>
    <dbReference type="NCBI Taxonomy" id="28116"/>
    <lineage>
        <taxon>Bacteria</taxon>
        <taxon>Pseudomonadati</taxon>
        <taxon>Bacteroidota</taxon>
        <taxon>Bacteroidia</taxon>
        <taxon>Bacteroidales</taxon>
        <taxon>Bacteroidaceae</taxon>
        <taxon>Bacteroides</taxon>
    </lineage>
</organism>
<evidence type="ECO:0000313" key="5">
    <source>
        <dbReference type="Proteomes" id="UP000460135"/>
    </source>
</evidence>
<sequence>MKKIVVIGAGVSGLSIARLLVDGGNKVTVIEKEDKPGGLIKCDNINGCLYHKVGGHVFNTKRKDVLEWFESIFDKEKDFSKADRNSVVSMPDRRLINYPVENHAYQFTPVLLDEFIDNLQGMIKNGDTKGEPTNFAEFLYFRFGAMLYREYFQPYNEKIWKRDLTTVPLSWLEGKLPMPTLKEILYNNFIHLEEKNFVHSTFFYPRYGGSQFLANKLAEELDIRYNTQVVSLEKRNECWLVNNDCFDQVIFCGNIKDLPVLLNNVVDISSFESMIEKLEYHGTTSVFCEIEKNPYSWIYLPSREYQAHRIICTGNFSEANNTPGVLTGVVEFTDHISKEDILKNLEKIPFSPRYLTHTYTKYTYPIQDTLTREMILNLKNILEKQGLYLLGRFAEWEYYNMDAAMGAAIDMFNSKLK</sequence>
<dbReference type="EMBL" id="JAQNWR010000009">
    <property type="protein sequence ID" value="MDC2409032.1"/>
    <property type="molecule type" value="Genomic_DNA"/>
</dbReference>
<dbReference type="GO" id="GO:0005829">
    <property type="term" value="C:cytosol"/>
    <property type="evidence" value="ECO:0007669"/>
    <property type="project" value="TreeGrafter"/>
</dbReference>
<proteinExistence type="predicted"/>
<dbReference type="GO" id="GO:0008767">
    <property type="term" value="F:UDP-galactopyranose mutase activity"/>
    <property type="evidence" value="ECO:0007669"/>
    <property type="project" value="TreeGrafter"/>
</dbReference>
<dbReference type="AlphaFoldDB" id="A0A395VWB5"/>
<reference evidence="2" key="3">
    <citation type="submission" date="2022-10" db="EMBL/GenBank/DDBJ databases">
        <title>Human gut microbiome strain richness.</title>
        <authorList>
            <person name="Chen-Liaw A."/>
        </authorList>
    </citation>
    <scope>NUCLEOTIDE SEQUENCE</scope>
    <source>
        <strain evidence="2">F7_m1001271B151109d0_201107</strain>
    </source>
</reference>
<evidence type="ECO:0000313" key="3">
    <source>
        <dbReference type="EMBL" id="RGS80634.1"/>
    </source>
</evidence>
<dbReference type="PRINTS" id="PR00419">
    <property type="entry name" value="ADXRDTASE"/>
</dbReference>
<name>A0A395VWB5_BACOV</name>
<dbReference type="SUPFAM" id="SSF51971">
    <property type="entry name" value="Nucleotide-binding domain"/>
    <property type="match status" value="1"/>
</dbReference>
<dbReference type="Pfam" id="PF13450">
    <property type="entry name" value="NAD_binding_8"/>
    <property type="match status" value="1"/>
</dbReference>
<reference evidence="1 5" key="2">
    <citation type="journal article" date="2019" name="Nat. Med.">
        <title>A library of human gut bacterial isolates paired with longitudinal multiomics data enables mechanistic microbiome research.</title>
        <authorList>
            <person name="Poyet M."/>
            <person name="Groussin M."/>
            <person name="Gibbons S.M."/>
            <person name="Avila-Pacheco J."/>
            <person name="Jiang X."/>
            <person name="Kearney S.M."/>
            <person name="Perrotta A.R."/>
            <person name="Berdy B."/>
            <person name="Zhao S."/>
            <person name="Lieberman T.D."/>
            <person name="Swanson P.K."/>
            <person name="Smith M."/>
            <person name="Roesemann S."/>
            <person name="Alexander J.E."/>
            <person name="Rich S.A."/>
            <person name="Livny J."/>
            <person name="Vlamakis H."/>
            <person name="Clish C."/>
            <person name="Bullock K."/>
            <person name="Deik A."/>
            <person name="Scott J."/>
            <person name="Pierce K.A."/>
            <person name="Xavier R.J."/>
            <person name="Alm E.J."/>
        </authorList>
    </citation>
    <scope>NUCLEOTIDE SEQUENCE [LARGE SCALE GENOMIC DNA]</scope>
    <source>
        <strain evidence="1 5">BIOML-A183</strain>
    </source>
</reference>
<accession>A0A395VWB5</accession>
<dbReference type="PANTHER" id="PTHR21197">
    <property type="entry name" value="UDP-GALACTOPYRANOSE MUTASE"/>
    <property type="match status" value="1"/>
</dbReference>
<dbReference type="GeneID" id="29453771"/>
<dbReference type="RefSeq" id="WP_004302232.1">
    <property type="nucleotide sequence ID" value="NZ_BAABYJ010000001.1"/>
</dbReference>
<dbReference type="EMBL" id="VWLX01000012">
    <property type="protein sequence ID" value="KAA3803039.1"/>
    <property type="molecule type" value="Genomic_DNA"/>
</dbReference>
<dbReference type="Gene3D" id="3.50.50.60">
    <property type="entry name" value="FAD/NAD(P)-binding domain"/>
    <property type="match status" value="1"/>
</dbReference>
<dbReference type="EMBL" id="QRVZ01000022">
    <property type="protein sequence ID" value="RGS80634.1"/>
    <property type="molecule type" value="Genomic_DNA"/>
</dbReference>
<comment type="caution">
    <text evidence="3">The sequence shown here is derived from an EMBL/GenBank/DDBJ whole genome shotgun (WGS) entry which is preliminary data.</text>
</comment>